<comment type="caution">
    <text evidence="1">The sequence shown here is derived from an EMBL/GenBank/DDBJ whole genome shotgun (WGS) entry which is preliminary data.</text>
</comment>
<dbReference type="EMBL" id="JAKKPZ010000137">
    <property type="protein sequence ID" value="KAI1700687.1"/>
    <property type="molecule type" value="Genomic_DNA"/>
</dbReference>
<dbReference type="Proteomes" id="UP001201812">
    <property type="component" value="Unassembled WGS sequence"/>
</dbReference>
<proteinExistence type="predicted"/>
<reference evidence="1" key="1">
    <citation type="submission" date="2022-01" db="EMBL/GenBank/DDBJ databases">
        <title>Genome Sequence Resource for Two Populations of Ditylenchus destructor, the Migratory Endoparasitic Phytonematode.</title>
        <authorList>
            <person name="Zhang H."/>
            <person name="Lin R."/>
            <person name="Xie B."/>
        </authorList>
    </citation>
    <scope>NUCLEOTIDE SEQUENCE</scope>
    <source>
        <strain evidence="1">BazhouSP</strain>
    </source>
</reference>
<organism evidence="1 2">
    <name type="scientific">Ditylenchus destructor</name>
    <dbReference type="NCBI Taxonomy" id="166010"/>
    <lineage>
        <taxon>Eukaryota</taxon>
        <taxon>Metazoa</taxon>
        <taxon>Ecdysozoa</taxon>
        <taxon>Nematoda</taxon>
        <taxon>Chromadorea</taxon>
        <taxon>Rhabditida</taxon>
        <taxon>Tylenchina</taxon>
        <taxon>Tylenchomorpha</taxon>
        <taxon>Sphaerularioidea</taxon>
        <taxon>Anguinidae</taxon>
        <taxon>Anguininae</taxon>
        <taxon>Ditylenchus</taxon>
    </lineage>
</organism>
<protein>
    <submittedName>
        <fullName evidence="1">Uncharacterized protein</fullName>
    </submittedName>
</protein>
<name>A0AAD4QWK2_9BILA</name>
<accession>A0AAD4QWK2</accession>
<evidence type="ECO:0000313" key="2">
    <source>
        <dbReference type="Proteomes" id="UP001201812"/>
    </source>
</evidence>
<gene>
    <name evidence="1" type="ORF">DdX_16548</name>
</gene>
<dbReference type="AlphaFoldDB" id="A0AAD4QWK2"/>
<sequence>MKDKVSIMKDVTEAKINRMGLEELIKIVLKAQDICYIIPTHVAYEIDAIVSDRSDPNEERHYTVRNNKANEEWEVTADQISGDLLPKYFLSKHLSSFFQTAMDQWNKEMLGTSFLEFVSRTVPLHPAAEERVLWDTVKNTCNELAEGIRESQIFRMPPIKVADWKKSKKIQSKLRYEQKTGK</sequence>
<keyword evidence="2" id="KW-1185">Reference proteome</keyword>
<evidence type="ECO:0000313" key="1">
    <source>
        <dbReference type="EMBL" id="KAI1700687.1"/>
    </source>
</evidence>